<accession>A0ABV2QNA0</accession>
<organism evidence="2 3">
    <name type="scientific">Conyzicola nivalis</name>
    <dbReference type="NCBI Taxonomy" id="1477021"/>
    <lineage>
        <taxon>Bacteria</taxon>
        <taxon>Bacillati</taxon>
        <taxon>Actinomycetota</taxon>
        <taxon>Actinomycetes</taxon>
        <taxon>Micrococcales</taxon>
        <taxon>Microbacteriaceae</taxon>
        <taxon>Conyzicola</taxon>
    </lineage>
</organism>
<dbReference type="InterPro" id="IPR052985">
    <property type="entry name" value="CoA-trans_III_biosynth/detox"/>
</dbReference>
<proteinExistence type="predicted"/>
<dbReference type="Gene3D" id="3.40.50.10540">
    <property type="entry name" value="Crotonobetainyl-coa:carnitine coa-transferase, domain 1"/>
    <property type="match status" value="1"/>
</dbReference>
<dbReference type="Pfam" id="PF02515">
    <property type="entry name" value="CoA_transf_3"/>
    <property type="match status" value="1"/>
</dbReference>
<dbReference type="RefSeq" id="WP_354024556.1">
    <property type="nucleotide sequence ID" value="NZ_JBEPSJ010000002.1"/>
</dbReference>
<dbReference type="Proteomes" id="UP001549257">
    <property type="component" value="Unassembled WGS sequence"/>
</dbReference>
<feature type="region of interest" description="Disordered" evidence="1">
    <location>
        <begin position="415"/>
        <end position="486"/>
    </location>
</feature>
<evidence type="ECO:0000313" key="3">
    <source>
        <dbReference type="Proteomes" id="UP001549257"/>
    </source>
</evidence>
<dbReference type="InterPro" id="IPR023606">
    <property type="entry name" value="CoA-Trfase_III_dom_1_sf"/>
</dbReference>
<protein>
    <recommendedName>
        <fullName evidence="4">Acyl-CoA transferase</fullName>
    </recommendedName>
</protein>
<dbReference type="SUPFAM" id="SSF89796">
    <property type="entry name" value="CoA-transferase family III (CaiB/BaiF)"/>
    <property type="match status" value="2"/>
</dbReference>
<dbReference type="EMBL" id="JBEPSJ010000002">
    <property type="protein sequence ID" value="MET4582363.1"/>
    <property type="molecule type" value="Genomic_DNA"/>
</dbReference>
<reference evidence="2 3" key="1">
    <citation type="submission" date="2024-06" db="EMBL/GenBank/DDBJ databases">
        <title>Sorghum-associated microbial communities from plants grown in Nebraska, USA.</title>
        <authorList>
            <person name="Schachtman D."/>
        </authorList>
    </citation>
    <scope>NUCLEOTIDE SEQUENCE [LARGE SCALE GENOMIC DNA]</scope>
    <source>
        <strain evidence="2 3">2857</strain>
    </source>
</reference>
<gene>
    <name evidence="2" type="ORF">ABIE21_001873</name>
</gene>
<keyword evidence="3" id="KW-1185">Reference proteome</keyword>
<sequence length="486" mass="50405">MIDDALLETFTAALGAEPAPAMFTGESTLTSAFAVSEFAAAAIAAAGVAVSGLDGAIEGRAAEEGATEDGATEVGALADGTAGVTVDRALADAWFASAITPVGWQVPSPWDAVAGDYQSADGWIRLHTNALRHKAAALGVLGVAADRELVAAEVARWSGEDLEAAVVSAGGCAAVMRSAAEWAGHPQGAAVASEPLVHWTTTDAAEPSPHWRTSPGRPLDGVRVLDLTRVIAGPVATRFLAGLGADVLRVDPPDWHEPAVVPDMTLGKRATRIDATTTVGRDALERLIAGADLLVHGYRPGALEALVPLARRRVLRPGLVEVSLDAYGWSGPWAGRRGFDSLVQMSSGIAEAGMRWADASKPTPLPVQALDHATGYLAAAAAVVALGRVRREGVASSARLSLARTAVELAAAVPEPVEETEPVEGPHSERALRQAQRPQAARRPGSTRIDTPWGPADVLPSPLAVGGTRLNWQRGPTELGSDEPRW</sequence>
<evidence type="ECO:0000256" key="1">
    <source>
        <dbReference type="SAM" id="MobiDB-lite"/>
    </source>
</evidence>
<dbReference type="PANTHER" id="PTHR48229">
    <property type="entry name" value="CAIB/BAIF FAMILY ENZYME (AFU_ORTHOLOGUE AFUA_1G05360)-RELATED"/>
    <property type="match status" value="1"/>
</dbReference>
<evidence type="ECO:0000313" key="2">
    <source>
        <dbReference type="EMBL" id="MET4582363.1"/>
    </source>
</evidence>
<evidence type="ECO:0008006" key="4">
    <source>
        <dbReference type="Google" id="ProtNLM"/>
    </source>
</evidence>
<name>A0ABV2QNA0_9MICO</name>
<dbReference type="PANTHER" id="PTHR48229:SF1">
    <property type="entry name" value="ALPHA METHYLACYL-COA RACEMASE-RELATED"/>
    <property type="match status" value="1"/>
</dbReference>
<dbReference type="InterPro" id="IPR003673">
    <property type="entry name" value="CoA-Trfase_fam_III"/>
</dbReference>
<feature type="compositionally biased region" description="Low complexity" evidence="1">
    <location>
        <begin position="433"/>
        <end position="444"/>
    </location>
</feature>
<comment type="caution">
    <text evidence="2">The sequence shown here is derived from an EMBL/GenBank/DDBJ whole genome shotgun (WGS) entry which is preliminary data.</text>
</comment>